<name>A0AAU9VN19_9CNID</name>
<protein>
    <submittedName>
        <fullName evidence="1">Uncharacterized protein</fullName>
    </submittedName>
</protein>
<proteinExistence type="predicted"/>
<feature type="non-terminal residue" evidence="1">
    <location>
        <position position="99"/>
    </location>
</feature>
<dbReference type="Proteomes" id="UP001159428">
    <property type="component" value="Unassembled WGS sequence"/>
</dbReference>
<reference evidence="1 2" key="1">
    <citation type="submission" date="2022-05" db="EMBL/GenBank/DDBJ databases">
        <authorList>
            <consortium name="Genoscope - CEA"/>
            <person name="William W."/>
        </authorList>
    </citation>
    <scope>NUCLEOTIDE SEQUENCE [LARGE SCALE GENOMIC DNA]</scope>
</reference>
<organism evidence="1 2">
    <name type="scientific">Pocillopora meandrina</name>
    <dbReference type="NCBI Taxonomy" id="46732"/>
    <lineage>
        <taxon>Eukaryota</taxon>
        <taxon>Metazoa</taxon>
        <taxon>Cnidaria</taxon>
        <taxon>Anthozoa</taxon>
        <taxon>Hexacorallia</taxon>
        <taxon>Scleractinia</taxon>
        <taxon>Astrocoeniina</taxon>
        <taxon>Pocilloporidae</taxon>
        <taxon>Pocillopora</taxon>
    </lineage>
</organism>
<comment type="caution">
    <text evidence="1">The sequence shown here is derived from an EMBL/GenBank/DDBJ whole genome shotgun (WGS) entry which is preliminary data.</text>
</comment>
<dbReference type="EMBL" id="CALNXJ010000002">
    <property type="protein sequence ID" value="CAH3033671.1"/>
    <property type="molecule type" value="Genomic_DNA"/>
</dbReference>
<evidence type="ECO:0000313" key="1">
    <source>
        <dbReference type="EMBL" id="CAH3033671.1"/>
    </source>
</evidence>
<gene>
    <name evidence="1" type="ORF">PMEA_00010228</name>
</gene>
<dbReference type="AlphaFoldDB" id="A0AAU9VN19"/>
<sequence length="99" mass="11694">MDSIKSSKQRQKVQAKTWVKTTINPEEIRLTPSHVFPKVTKENNNLLTTVEDKTAELYHSEGQRLAHNGKHFTEVGKKQQNRHLTEIRRRTKDALWFRE</sequence>
<keyword evidence="2" id="KW-1185">Reference proteome</keyword>
<accession>A0AAU9VN19</accession>
<evidence type="ECO:0000313" key="2">
    <source>
        <dbReference type="Proteomes" id="UP001159428"/>
    </source>
</evidence>